<dbReference type="AlphaFoldDB" id="V5SHH8"/>
<feature type="compositionally biased region" description="Basic and acidic residues" evidence="1">
    <location>
        <begin position="60"/>
        <end position="89"/>
    </location>
</feature>
<evidence type="ECO:0000313" key="2">
    <source>
        <dbReference type="EMBL" id="AHB49998.1"/>
    </source>
</evidence>
<dbReference type="KEGG" id="hni:W911_05720"/>
<dbReference type="HOGENOM" id="CLU_1872629_0_0_5"/>
<proteinExistence type="predicted"/>
<evidence type="ECO:0000313" key="3">
    <source>
        <dbReference type="Proteomes" id="UP000018542"/>
    </source>
</evidence>
<gene>
    <name evidence="2" type="ORF">W911_05720</name>
</gene>
<dbReference type="Proteomes" id="UP000018542">
    <property type="component" value="Chromosome"/>
</dbReference>
<dbReference type="STRING" id="1029756.W911_05720"/>
<reference evidence="2 3" key="1">
    <citation type="journal article" date="2014" name="Genome Announc.">
        <title>Complete Genome Sequence of Hyphomicrobium nitrativorans Strain NL23, a Denitrifying Bacterium Isolated from Biofilm of a Methanol-Fed Denitrification System Treating Seawater at the Montreal Biodome.</title>
        <authorList>
            <person name="Martineau C."/>
            <person name="Villeneuve C."/>
            <person name="Mauffrey F."/>
            <person name="Villemur R."/>
        </authorList>
    </citation>
    <scope>NUCLEOTIDE SEQUENCE [LARGE SCALE GENOMIC DNA]</scope>
    <source>
        <strain evidence="2">NL23</strain>
    </source>
</reference>
<sequence>MIAISRPMHTDRIRQSICRDLLGTAERIALALHDQRRAGEIQKMRSSQLLGLLRRMERIAKTHKARDTPAVEQRLRDKARDPPSERLSADEQPSAHAQRLRRCNGSLILRHQCLGLGRRAPASRPLPGRHIVEIET</sequence>
<keyword evidence="3" id="KW-1185">Reference proteome</keyword>
<organism evidence="2 3">
    <name type="scientific">Hyphomicrobium nitrativorans NL23</name>
    <dbReference type="NCBI Taxonomy" id="1029756"/>
    <lineage>
        <taxon>Bacteria</taxon>
        <taxon>Pseudomonadati</taxon>
        <taxon>Pseudomonadota</taxon>
        <taxon>Alphaproteobacteria</taxon>
        <taxon>Hyphomicrobiales</taxon>
        <taxon>Hyphomicrobiaceae</taxon>
        <taxon>Hyphomicrobium</taxon>
    </lineage>
</organism>
<name>V5SHH8_9HYPH</name>
<protein>
    <submittedName>
        <fullName evidence="2">Uncharacterized protein</fullName>
    </submittedName>
</protein>
<feature type="region of interest" description="Disordered" evidence="1">
    <location>
        <begin position="60"/>
        <end position="99"/>
    </location>
</feature>
<accession>V5SHH8</accession>
<evidence type="ECO:0000256" key="1">
    <source>
        <dbReference type="SAM" id="MobiDB-lite"/>
    </source>
</evidence>
<dbReference type="EMBL" id="CP006912">
    <property type="protein sequence ID" value="AHB49998.1"/>
    <property type="molecule type" value="Genomic_DNA"/>
</dbReference>